<dbReference type="EMBL" id="AHBZ02000108">
    <property type="protein sequence ID" value="ERG19021.1"/>
    <property type="molecule type" value="Genomic_DNA"/>
</dbReference>
<organism evidence="1">
    <name type="scientific">Pseudoalteromonas citrea DSM 8771</name>
    <dbReference type="NCBI Taxonomy" id="1117314"/>
    <lineage>
        <taxon>Bacteria</taxon>
        <taxon>Pseudomonadati</taxon>
        <taxon>Pseudomonadota</taxon>
        <taxon>Gammaproteobacteria</taxon>
        <taxon>Alteromonadales</taxon>
        <taxon>Pseudoalteromonadaceae</taxon>
        <taxon>Pseudoalteromonas</taxon>
    </lineage>
</organism>
<reference evidence="1" key="2">
    <citation type="submission" date="2013-04" db="EMBL/GenBank/DDBJ databases">
        <title>Genome sequence of Pseudoalteromonas citrea.</title>
        <authorList>
            <person name="Xie B.-B."/>
            <person name="Rong J.-C."/>
            <person name="Qin Q.-L."/>
            <person name="Shu Y.-L."/>
            <person name="Zhang Y.-Z."/>
        </authorList>
    </citation>
    <scope>NUCLEOTIDE SEQUENCE</scope>
    <source>
        <strain evidence="1">NCIMB 1889</strain>
    </source>
</reference>
<comment type="caution">
    <text evidence="1">The sequence shown here is derived from an EMBL/GenBank/DDBJ whole genome shotgun (WGS) entry which is preliminary data.</text>
</comment>
<sequence length="91" mass="10176">MDVELGLALARLIGMDPDLRQGDKWRGVCCWGSILDMELGLAFVCLVGMGPDLRQGDESILGRRVVRRWLLRVDIGCRVGFSFGVFDWHGP</sequence>
<gene>
    <name evidence="1" type="ORF">PCIT_08969</name>
</gene>
<proteinExistence type="predicted"/>
<accession>U1JC99</accession>
<name>U1JC99_9GAMM</name>
<dbReference type="AlphaFoldDB" id="U1JC99"/>
<evidence type="ECO:0000313" key="1">
    <source>
        <dbReference type="EMBL" id="ERG19021.1"/>
    </source>
</evidence>
<reference evidence="1" key="1">
    <citation type="journal article" date="2012" name="J. Bacteriol.">
        <title>Genome sequences of type strains of seven species of the marine bacterium Pseudoalteromonas.</title>
        <authorList>
            <person name="Xie B.B."/>
            <person name="Shu Y.L."/>
            <person name="Qin Q.L."/>
            <person name="Rong J.C."/>
            <person name="Zhang X.Y."/>
            <person name="Chen X.L."/>
            <person name="Shi M."/>
            <person name="He H.L."/>
            <person name="Zhou B.C."/>
            <person name="Zhang Y.Z."/>
        </authorList>
    </citation>
    <scope>NUCLEOTIDE SEQUENCE [LARGE SCALE GENOMIC DNA]</scope>
    <source>
        <strain evidence="1">NCIMB 1889</strain>
    </source>
</reference>
<protein>
    <submittedName>
        <fullName evidence="1">Uncharacterized protein</fullName>
    </submittedName>
</protein>